<evidence type="ECO:0000256" key="3">
    <source>
        <dbReference type="ARBA" id="ARBA00022722"/>
    </source>
</evidence>
<dbReference type="SUPFAM" id="SSF53098">
    <property type="entry name" value="Ribonuclease H-like"/>
    <property type="match status" value="1"/>
</dbReference>
<keyword evidence="6" id="KW-0695">RNA-directed DNA polymerase</keyword>
<dbReference type="RefSeq" id="XP_022158042.1">
    <property type="nucleotide sequence ID" value="XM_022302350.1"/>
</dbReference>
<protein>
    <submittedName>
        <fullName evidence="11">Uncharacterized protein LOC111024621</fullName>
    </submittedName>
</protein>
<keyword evidence="5" id="KW-0378">Hydrolase</keyword>
<dbReference type="GO" id="GO:0003676">
    <property type="term" value="F:nucleic acid binding"/>
    <property type="evidence" value="ECO:0007669"/>
    <property type="project" value="InterPro"/>
</dbReference>
<evidence type="ECO:0000313" key="11">
    <source>
        <dbReference type="RefSeq" id="XP_022158042.1"/>
    </source>
</evidence>
<accession>A0A6J1DW49</accession>
<dbReference type="Gene3D" id="3.30.420.10">
    <property type="entry name" value="Ribonuclease H-like superfamily/Ribonuclease H"/>
    <property type="match status" value="1"/>
</dbReference>
<name>A0A6J1DW49_MOMCH</name>
<gene>
    <name evidence="11" type="primary">LOC111024621</name>
</gene>
<dbReference type="InterPro" id="IPR012337">
    <property type="entry name" value="RNaseH-like_sf"/>
</dbReference>
<dbReference type="Proteomes" id="UP000504603">
    <property type="component" value="Unplaced"/>
</dbReference>
<feature type="domain" description="Reverse transcriptase RNase H-like" evidence="9">
    <location>
        <begin position="360"/>
        <end position="435"/>
    </location>
</feature>
<feature type="region of interest" description="Disordered" evidence="7">
    <location>
        <begin position="26"/>
        <end position="58"/>
    </location>
</feature>
<evidence type="ECO:0000256" key="2">
    <source>
        <dbReference type="ARBA" id="ARBA00022695"/>
    </source>
</evidence>
<dbReference type="PANTHER" id="PTHR48475">
    <property type="entry name" value="RIBONUCLEASE H"/>
    <property type="match status" value="1"/>
</dbReference>
<dbReference type="Pfam" id="PF00078">
    <property type="entry name" value="RVT_1"/>
    <property type="match status" value="1"/>
</dbReference>
<dbReference type="Gene3D" id="3.30.70.270">
    <property type="match status" value="1"/>
</dbReference>
<keyword evidence="2" id="KW-0548">Nucleotidyltransferase</keyword>
<keyword evidence="4" id="KW-0255">Endonuclease</keyword>
<dbReference type="CDD" id="cd01647">
    <property type="entry name" value="RT_LTR"/>
    <property type="match status" value="1"/>
</dbReference>
<dbReference type="GO" id="GO:0003964">
    <property type="term" value="F:RNA-directed DNA polymerase activity"/>
    <property type="evidence" value="ECO:0007669"/>
    <property type="project" value="UniProtKB-KW"/>
</dbReference>
<dbReference type="InterPro" id="IPR036397">
    <property type="entry name" value="RNaseH_sf"/>
</dbReference>
<proteinExistence type="predicted"/>
<evidence type="ECO:0000313" key="10">
    <source>
        <dbReference type="Proteomes" id="UP000504603"/>
    </source>
</evidence>
<reference evidence="11" key="1">
    <citation type="submission" date="2025-08" db="UniProtKB">
        <authorList>
            <consortium name="RefSeq"/>
        </authorList>
    </citation>
    <scope>IDENTIFICATION</scope>
    <source>
        <strain evidence="11">OHB3-1</strain>
    </source>
</reference>
<sequence length="612" mass="69090">MKRVDTNPEGQQCFEEESLEVAANGLGEICPSPDHQPNPTTFDKGEPVGGVESIPLTPGDRAVDGLGEICSSPDQLPSPTIFDRGEPTKEVESIPLTSDDRRVNIGTRLGNKKRASLISFLRSNTDVFAWSHEDMPGINRGIMVHQLNVNEGCKPVKQKHRAFNPERNEILAEQVEELLKAGFIREVHYPQWISNVVLKPNGKWRMCIDFTNLNKACPKDSFPLRRIDQLADATTGHERLSFMDAYFGNIEVYVDDMLVKSRKSNQHEADLAETFVVLRKYKMKLNPSKCTFGVTSGKFLGFLVHQRGIEANPEKIKDVLLMSPPINLKQLQGLNGRIVALNSRIRPRDKFGIDKGGKQAQSSIYYTSKAMVGGEVRYHQMEKLTLALVTSARRLRPYSQAHRITVLTNFPLRQILQRPETSDRLVKWAVELSEYDIHYNPRTAMKGQVVTDFIAELTPIEHQVCSIVPHADEAKRPWTLYVDESSNFRGCRAGLLLVSSDRERFEYMLRFSFHASNNDVEYEAPLAGLRVARYIGVTNILILSDSLLIILRTQNVNAFTLSRLAAAYETNLGRTVPVENLPELSIEVQEAMDIGEPTREELDEPFDRVFKG</sequence>
<dbReference type="Gene3D" id="3.10.10.10">
    <property type="entry name" value="HIV Type 1 Reverse Transcriptase, subunit A, domain 1"/>
    <property type="match status" value="1"/>
</dbReference>
<dbReference type="AlphaFoldDB" id="A0A6J1DW49"/>
<dbReference type="InterPro" id="IPR043128">
    <property type="entry name" value="Rev_trsase/Diguanyl_cyclase"/>
</dbReference>
<evidence type="ECO:0000256" key="1">
    <source>
        <dbReference type="ARBA" id="ARBA00022679"/>
    </source>
</evidence>
<evidence type="ECO:0000259" key="9">
    <source>
        <dbReference type="Pfam" id="PF17917"/>
    </source>
</evidence>
<evidence type="ECO:0000256" key="5">
    <source>
        <dbReference type="ARBA" id="ARBA00022801"/>
    </source>
</evidence>
<dbReference type="SUPFAM" id="SSF56672">
    <property type="entry name" value="DNA/RNA polymerases"/>
    <property type="match status" value="1"/>
</dbReference>
<dbReference type="InterPro" id="IPR041373">
    <property type="entry name" value="RT_RNaseH"/>
</dbReference>
<evidence type="ECO:0000256" key="7">
    <source>
        <dbReference type="SAM" id="MobiDB-lite"/>
    </source>
</evidence>
<dbReference type="InterPro" id="IPR000477">
    <property type="entry name" value="RT_dom"/>
</dbReference>
<dbReference type="Pfam" id="PF17917">
    <property type="entry name" value="RT_RNaseH"/>
    <property type="match status" value="1"/>
</dbReference>
<dbReference type="PANTHER" id="PTHR48475:SF2">
    <property type="entry name" value="RIBONUCLEASE H"/>
    <property type="match status" value="1"/>
</dbReference>
<dbReference type="KEGG" id="mcha:111024621"/>
<evidence type="ECO:0000256" key="6">
    <source>
        <dbReference type="ARBA" id="ARBA00022918"/>
    </source>
</evidence>
<keyword evidence="1" id="KW-0808">Transferase</keyword>
<dbReference type="InterPro" id="IPR043502">
    <property type="entry name" value="DNA/RNA_pol_sf"/>
</dbReference>
<evidence type="ECO:0000259" key="8">
    <source>
        <dbReference type="Pfam" id="PF00078"/>
    </source>
</evidence>
<feature type="domain" description="Reverse transcriptase" evidence="8">
    <location>
        <begin position="250"/>
        <end position="302"/>
    </location>
</feature>
<keyword evidence="3" id="KW-0540">Nuclease</keyword>
<organism evidence="10 11">
    <name type="scientific">Momordica charantia</name>
    <name type="common">Bitter gourd</name>
    <name type="synonym">Balsam pear</name>
    <dbReference type="NCBI Taxonomy" id="3673"/>
    <lineage>
        <taxon>Eukaryota</taxon>
        <taxon>Viridiplantae</taxon>
        <taxon>Streptophyta</taxon>
        <taxon>Embryophyta</taxon>
        <taxon>Tracheophyta</taxon>
        <taxon>Spermatophyta</taxon>
        <taxon>Magnoliopsida</taxon>
        <taxon>eudicotyledons</taxon>
        <taxon>Gunneridae</taxon>
        <taxon>Pentapetalae</taxon>
        <taxon>rosids</taxon>
        <taxon>fabids</taxon>
        <taxon>Cucurbitales</taxon>
        <taxon>Cucurbitaceae</taxon>
        <taxon>Momordiceae</taxon>
        <taxon>Momordica</taxon>
    </lineage>
</organism>
<dbReference type="GeneID" id="111024621"/>
<evidence type="ECO:0000256" key="4">
    <source>
        <dbReference type="ARBA" id="ARBA00022759"/>
    </source>
</evidence>
<dbReference type="OrthoDB" id="1936626at2759"/>
<dbReference type="GO" id="GO:0016787">
    <property type="term" value="F:hydrolase activity"/>
    <property type="evidence" value="ECO:0007669"/>
    <property type="project" value="UniProtKB-KW"/>
</dbReference>
<keyword evidence="10" id="KW-1185">Reference proteome</keyword>
<dbReference type="GO" id="GO:0004519">
    <property type="term" value="F:endonuclease activity"/>
    <property type="evidence" value="ECO:0007669"/>
    <property type="project" value="UniProtKB-KW"/>
</dbReference>